<dbReference type="Pfam" id="PF06172">
    <property type="entry name" value="Cupin_5"/>
    <property type="match status" value="1"/>
</dbReference>
<dbReference type="InterPro" id="IPR009327">
    <property type="entry name" value="Cupin_DUF985"/>
</dbReference>
<gene>
    <name evidence="2" type="ORF">ENS56_11985</name>
</gene>
<reference evidence="2" key="1">
    <citation type="journal article" date="2020" name="mSystems">
        <title>Genome- and Community-Level Interaction Insights into Carbon Utilization and Element Cycling Functions of Hydrothermarchaeota in Hydrothermal Sediment.</title>
        <authorList>
            <person name="Zhou Z."/>
            <person name="Liu Y."/>
            <person name="Xu W."/>
            <person name="Pan J."/>
            <person name="Luo Z.H."/>
            <person name="Li M."/>
        </authorList>
    </citation>
    <scope>NUCLEOTIDE SEQUENCE [LARGE SCALE GENOMIC DNA]</scope>
    <source>
        <strain evidence="2">SpSt-500</strain>
    </source>
</reference>
<dbReference type="PANTHER" id="PTHR33387:SF3">
    <property type="entry name" value="DUF985 DOMAIN-CONTAINING PROTEIN"/>
    <property type="match status" value="1"/>
</dbReference>
<dbReference type="InterPro" id="IPR014710">
    <property type="entry name" value="RmlC-like_jellyroll"/>
</dbReference>
<dbReference type="InterPro" id="IPR039935">
    <property type="entry name" value="YML079W-like"/>
</dbReference>
<proteinExistence type="predicted"/>
<dbReference type="InterPro" id="IPR011051">
    <property type="entry name" value="RmlC_Cupin_sf"/>
</dbReference>
<dbReference type="CDD" id="cd06121">
    <property type="entry name" value="cupin_YML079wp"/>
    <property type="match status" value="1"/>
</dbReference>
<dbReference type="PANTHER" id="PTHR33387">
    <property type="entry name" value="RMLC-LIKE JELLY ROLL FOLD PROTEIN"/>
    <property type="match status" value="1"/>
</dbReference>
<dbReference type="SUPFAM" id="SSF51182">
    <property type="entry name" value="RmlC-like cupins"/>
    <property type="match status" value="1"/>
</dbReference>
<comment type="caution">
    <text evidence="2">The sequence shown here is derived from an EMBL/GenBank/DDBJ whole genome shotgun (WGS) entry which is preliminary data.</text>
</comment>
<dbReference type="EMBL" id="DSVI01000019">
    <property type="protein sequence ID" value="HGT48750.1"/>
    <property type="molecule type" value="Genomic_DNA"/>
</dbReference>
<evidence type="ECO:0000259" key="1">
    <source>
        <dbReference type="Pfam" id="PF06172"/>
    </source>
</evidence>
<name>A0A832DIU1_9BACT</name>
<dbReference type="Gene3D" id="2.60.120.10">
    <property type="entry name" value="Jelly Rolls"/>
    <property type="match status" value="1"/>
</dbReference>
<evidence type="ECO:0000313" key="2">
    <source>
        <dbReference type="EMBL" id="HGT48750.1"/>
    </source>
</evidence>
<accession>A0A832DIU1</accession>
<sequence>MHPKAKYYIDKLGLQKHPEGGYYREIYRAGEMFFTETIPAKKLNKKNISTSIYFLLNGRDKSLFHRLKSDEIWHFYDGCDVILYLLDEKGNVQEIKFGKESEVFQLVIPKNTWFAGELVDKNSFALVGCTVSPGFDFKDFELAERNKLLKQFPEHKKLIQRFTQN</sequence>
<feature type="domain" description="DUF985" evidence="1">
    <location>
        <begin position="7"/>
        <end position="143"/>
    </location>
</feature>
<organism evidence="2">
    <name type="scientific">Ignavibacterium album</name>
    <dbReference type="NCBI Taxonomy" id="591197"/>
    <lineage>
        <taxon>Bacteria</taxon>
        <taxon>Pseudomonadati</taxon>
        <taxon>Ignavibacteriota</taxon>
        <taxon>Ignavibacteria</taxon>
        <taxon>Ignavibacteriales</taxon>
        <taxon>Ignavibacteriaceae</taxon>
        <taxon>Ignavibacterium</taxon>
    </lineage>
</organism>
<protein>
    <submittedName>
        <fullName evidence="2">Cupin domain-containing protein</fullName>
    </submittedName>
</protein>
<dbReference type="AlphaFoldDB" id="A0A832DIU1"/>